<comment type="caution">
    <text evidence="2">The sequence shown here is derived from an EMBL/GenBank/DDBJ whole genome shotgun (WGS) entry which is preliminary data.</text>
</comment>
<accession>V6AR58</accession>
<reference evidence="2 3" key="1">
    <citation type="journal article" date="2013" name="PLoS ONE">
        <title>Enrichment and Genome Sequence of the Group I.1a Ammonia-Oxidizing Archaeon ?Ca. Nitrosotenuis uzonensis? Representing a Clade Globally.</title>
        <authorList>
            <person name="Lebedeva E.V."/>
            <person name="Hatzenpichler R."/>
            <person name="Pelletier E."/>
            <person name="Schuster N."/>
            <person name="Hauzmayer S."/>
            <person name="Bulaev A."/>
            <person name="Grigor'eva N.V."/>
            <person name="Galushko A."/>
            <person name="Schmid M."/>
            <person name="Palatinszky M."/>
            <person name="Le Paslier D."/>
            <person name="Daims H."/>
            <person name="Wagner M."/>
        </authorList>
    </citation>
    <scope>NUCLEOTIDE SEQUENCE [LARGE SCALE GENOMIC DNA]</scope>
    <source>
        <strain evidence="2 3">N4</strain>
    </source>
</reference>
<dbReference type="NCBIfam" id="TIGR04296">
    <property type="entry name" value="PEFG-CTERM"/>
    <property type="match status" value="1"/>
</dbReference>
<protein>
    <recommendedName>
        <fullName evidence="4">PEFG-CTERM sorting domain-containing protein</fullName>
    </recommendedName>
</protein>
<dbReference type="Proteomes" id="UP000018159">
    <property type="component" value="Unassembled WGS sequence"/>
</dbReference>
<sequence length="304" mass="32470">MNSYALSVLIAIMAAAGTLATVPTYASTFLEEACPDCGGDDLYYKANLAQKAKVPLKIWTDRTLYDHSTEIRVVGAVSNLRGDAPVTITVQGPQGNIVTVRQVEVAGDNTFETAFITAGPLFKQNGIYTIRAQYGPQEINDKVQVELVGAPGVETGGACHANEIAVKGGNKTYCIPYEIYGSAVVKKASVSSETKSVVLTIDARSDGSIILQIPRSVLKSESNSGDTDFIILTDDEEADFDEIDSDGTSRTVEIFFAEGTTQIEIIGTWAVPEFGTIAAIVLAVAIISIIAVTARTRLSIFPRY</sequence>
<dbReference type="OrthoDB" id="11321at2157"/>
<keyword evidence="1" id="KW-0472">Membrane</keyword>
<dbReference type="RefSeq" id="WP_081844831.1">
    <property type="nucleotide sequence ID" value="NZ_CBTY010000006.1"/>
</dbReference>
<dbReference type="EMBL" id="CBTY010000006">
    <property type="protein sequence ID" value="CDI05201.1"/>
    <property type="molecule type" value="Genomic_DNA"/>
</dbReference>
<keyword evidence="3" id="KW-1185">Reference proteome</keyword>
<name>V6AR58_9ARCH</name>
<evidence type="ECO:0000313" key="2">
    <source>
        <dbReference type="EMBL" id="CDI05201.1"/>
    </source>
</evidence>
<evidence type="ECO:0000256" key="1">
    <source>
        <dbReference type="SAM" id="Phobius"/>
    </source>
</evidence>
<feature type="transmembrane region" description="Helical" evidence="1">
    <location>
        <begin position="274"/>
        <end position="294"/>
    </location>
</feature>
<keyword evidence="1" id="KW-0812">Transmembrane</keyword>
<evidence type="ECO:0000313" key="3">
    <source>
        <dbReference type="Proteomes" id="UP000018159"/>
    </source>
</evidence>
<organism evidence="2 3">
    <name type="scientific">Candidatus Nitrosotenuis uzonensis</name>
    <dbReference type="NCBI Taxonomy" id="1407055"/>
    <lineage>
        <taxon>Archaea</taxon>
        <taxon>Nitrososphaerota</taxon>
        <taxon>Candidatus Nitrosotenuis</taxon>
    </lineage>
</organism>
<dbReference type="AlphaFoldDB" id="V6AR58"/>
<proteinExistence type="predicted"/>
<evidence type="ECO:0008006" key="4">
    <source>
        <dbReference type="Google" id="ProtNLM"/>
    </source>
</evidence>
<dbReference type="InterPro" id="IPR027560">
    <property type="entry name" value="PEFG-CTERM"/>
</dbReference>
<keyword evidence="1" id="KW-1133">Transmembrane helix</keyword>
<dbReference type="STRING" id="1407055.NITUZ_140276"/>
<gene>
    <name evidence="2" type="ORF">NITUZ_140276</name>
</gene>